<organism evidence="4 5">
    <name type="scientific">Pristionchus mayeri</name>
    <dbReference type="NCBI Taxonomy" id="1317129"/>
    <lineage>
        <taxon>Eukaryota</taxon>
        <taxon>Metazoa</taxon>
        <taxon>Ecdysozoa</taxon>
        <taxon>Nematoda</taxon>
        <taxon>Chromadorea</taxon>
        <taxon>Rhabditida</taxon>
        <taxon>Rhabditina</taxon>
        <taxon>Diplogasteromorpha</taxon>
        <taxon>Diplogasteroidea</taxon>
        <taxon>Neodiplogasteridae</taxon>
        <taxon>Pristionchus</taxon>
    </lineage>
</organism>
<feature type="non-terminal residue" evidence="4">
    <location>
        <position position="1"/>
    </location>
</feature>
<evidence type="ECO:0000256" key="2">
    <source>
        <dbReference type="SAM" id="Phobius"/>
    </source>
</evidence>
<evidence type="ECO:0000313" key="5">
    <source>
        <dbReference type="Proteomes" id="UP001328107"/>
    </source>
</evidence>
<sequence>EASTAMLTPRRLAAGATLFAASAALAAEVAAAAASAPAAPLVAHEERTCPAPGGLDTTIHRRVKKCPSFKDDPSKNFCCPSKIEINGFYCCTEDEMHKHESEESSRAWREFFSTYIGAIIACIAVLLCVSICVAYVICRRYCLKPRECGWYSQEGENYNSDRIFSNRAKRRRTTLREAELAAQAERNAPAYRPIEGNHKIYEAPPPYSPATNPISHSVSAHSTHHGVHHLPPPQSIVDQQRNDWNCLIENEMNDGRPTLVPSLPPPPF</sequence>
<keyword evidence="2" id="KW-1133">Transmembrane helix</keyword>
<dbReference type="EMBL" id="BTRK01000004">
    <property type="protein sequence ID" value="GMR50770.1"/>
    <property type="molecule type" value="Genomic_DNA"/>
</dbReference>
<feature type="region of interest" description="Disordered" evidence="1">
    <location>
        <begin position="217"/>
        <end position="236"/>
    </location>
</feature>
<keyword evidence="2" id="KW-0472">Membrane</keyword>
<accession>A0AAN5CUY6</accession>
<keyword evidence="2" id="KW-0812">Transmembrane</keyword>
<keyword evidence="3" id="KW-0732">Signal</keyword>
<proteinExistence type="predicted"/>
<dbReference type="AlphaFoldDB" id="A0AAN5CUY6"/>
<evidence type="ECO:0000256" key="3">
    <source>
        <dbReference type="SAM" id="SignalP"/>
    </source>
</evidence>
<comment type="caution">
    <text evidence="4">The sequence shown here is derived from an EMBL/GenBank/DDBJ whole genome shotgun (WGS) entry which is preliminary data.</text>
</comment>
<keyword evidence="5" id="KW-1185">Reference proteome</keyword>
<name>A0AAN5CUY6_9BILA</name>
<gene>
    <name evidence="4" type="ORF">PMAYCL1PPCAC_20965</name>
</gene>
<feature type="chain" id="PRO_5042810174" evidence="3">
    <location>
        <begin position="27"/>
        <end position="268"/>
    </location>
</feature>
<dbReference type="Proteomes" id="UP001328107">
    <property type="component" value="Unassembled WGS sequence"/>
</dbReference>
<feature type="transmembrane region" description="Helical" evidence="2">
    <location>
        <begin position="115"/>
        <end position="137"/>
    </location>
</feature>
<protein>
    <submittedName>
        <fullName evidence="4">Uncharacterized protein</fullName>
    </submittedName>
</protein>
<feature type="signal peptide" evidence="3">
    <location>
        <begin position="1"/>
        <end position="26"/>
    </location>
</feature>
<reference evidence="5" key="1">
    <citation type="submission" date="2022-10" db="EMBL/GenBank/DDBJ databases">
        <title>Genome assembly of Pristionchus species.</title>
        <authorList>
            <person name="Yoshida K."/>
            <person name="Sommer R.J."/>
        </authorList>
    </citation>
    <scope>NUCLEOTIDE SEQUENCE [LARGE SCALE GENOMIC DNA]</scope>
    <source>
        <strain evidence="5">RS5460</strain>
    </source>
</reference>
<evidence type="ECO:0000313" key="4">
    <source>
        <dbReference type="EMBL" id="GMR50770.1"/>
    </source>
</evidence>
<evidence type="ECO:0000256" key="1">
    <source>
        <dbReference type="SAM" id="MobiDB-lite"/>
    </source>
</evidence>